<proteinExistence type="predicted"/>
<evidence type="ECO:0000313" key="2">
    <source>
        <dbReference type="Proteomes" id="UP000015105"/>
    </source>
</evidence>
<dbReference type="PANTHER" id="PTHR33116:SF86">
    <property type="entry name" value="REVERSE TRANSCRIPTASE DOMAIN-CONTAINING PROTEIN"/>
    <property type="match status" value="1"/>
</dbReference>
<dbReference type="AlphaFoldDB" id="A0A453M681"/>
<accession>A0A453M681</accession>
<dbReference type="Gramene" id="AET5Gv21060300.1">
    <property type="protein sequence ID" value="AET5Gv21060300.1"/>
    <property type="gene ID" value="AET5Gv21060300"/>
</dbReference>
<reference evidence="1" key="5">
    <citation type="journal article" date="2021" name="G3 (Bethesda)">
        <title>Aegilops tauschii genome assembly Aet v5.0 features greater sequence contiguity and improved annotation.</title>
        <authorList>
            <person name="Wang L."/>
            <person name="Zhu T."/>
            <person name="Rodriguez J.C."/>
            <person name="Deal K.R."/>
            <person name="Dubcovsky J."/>
            <person name="McGuire P.E."/>
            <person name="Lux T."/>
            <person name="Spannagl M."/>
            <person name="Mayer K.F.X."/>
            <person name="Baldrich P."/>
            <person name="Meyers B.C."/>
            <person name="Huo N."/>
            <person name="Gu Y.Q."/>
            <person name="Zhou H."/>
            <person name="Devos K.M."/>
            <person name="Bennetzen J.L."/>
            <person name="Unver T."/>
            <person name="Budak H."/>
            <person name="Gulick P.J."/>
            <person name="Galiba G."/>
            <person name="Kalapos B."/>
            <person name="Nelson D.R."/>
            <person name="Li P."/>
            <person name="You F.M."/>
            <person name="Luo M.C."/>
            <person name="Dvorak J."/>
        </authorList>
    </citation>
    <scope>NUCLEOTIDE SEQUENCE [LARGE SCALE GENOMIC DNA]</scope>
    <source>
        <strain evidence="1">cv. AL8/78</strain>
    </source>
</reference>
<dbReference type="Proteomes" id="UP000015105">
    <property type="component" value="Chromosome 5D"/>
</dbReference>
<name>A0A453M681_AEGTS</name>
<reference evidence="2" key="2">
    <citation type="journal article" date="2017" name="Nat. Plants">
        <title>The Aegilops tauschii genome reveals multiple impacts of transposons.</title>
        <authorList>
            <person name="Zhao G."/>
            <person name="Zou C."/>
            <person name="Li K."/>
            <person name="Wang K."/>
            <person name="Li T."/>
            <person name="Gao L."/>
            <person name="Zhang X."/>
            <person name="Wang H."/>
            <person name="Yang Z."/>
            <person name="Liu X."/>
            <person name="Jiang W."/>
            <person name="Mao L."/>
            <person name="Kong X."/>
            <person name="Jiao Y."/>
            <person name="Jia J."/>
        </authorList>
    </citation>
    <scope>NUCLEOTIDE SEQUENCE [LARGE SCALE GENOMIC DNA]</scope>
    <source>
        <strain evidence="2">cv. AL8/78</strain>
    </source>
</reference>
<keyword evidence="2" id="KW-1185">Reference proteome</keyword>
<evidence type="ECO:0000313" key="1">
    <source>
        <dbReference type="EnsemblPlants" id="AET5Gv21060300.1"/>
    </source>
</evidence>
<sequence length="93" mass="10486">MGAMEVNQVLDTYCQASGQRINYAKSSIFFSKGVPENIRNDIKGILHVPNETLNEKYLGMPSDIGSSKNGAFKYLKDRLWSRIQGWIEKSLST</sequence>
<protein>
    <recommendedName>
        <fullName evidence="3">Reverse transcriptase domain-containing protein</fullName>
    </recommendedName>
</protein>
<organism evidence="1 2">
    <name type="scientific">Aegilops tauschii subsp. strangulata</name>
    <name type="common">Goatgrass</name>
    <dbReference type="NCBI Taxonomy" id="200361"/>
    <lineage>
        <taxon>Eukaryota</taxon>
        <taxon>Viridiplantae</taxon>
        <taxon>Streptophyta</taxon>
        <taxon>Embryophyta</taxon>
        <taxon>Tracheophyta</taxon>
        <taxon>Spermatophyta</taxon>
        <taxon>Magnoliopsida</taxon>
        <taxon>Liliopsida</taxon>
        <taxon>Poales</taxon>
        <taxon>Poaceae</taxon>
        <taxon>BOP clade</taxon>
        <taxon>Pooideae</taxon>
        <taxon>Triticodae</taxon>
        <taxon>Triticeae</taxon>
        <taxon>Triticinae</taxon>
        <taxon>Aegilops</taxon>
    </lineage>
</organism>
<reference evidence="1" key="3">
    <citation type="journal article" date="2017" name="Nature">
        <title>Genome sequence of the progenitor of the wheat D genome Aegilops tauschii.</title>
        <authorList>
            <person name="Luo M.C."/>
            <person name="Gu Y.Q."/>
            <person name="Puiu D."/>
            <person name="Wang H."/>
            <person name="Twardziok S.O."/>
            <person name="Deal K.R."/>
            <person name="Huo N."/>
            <person name="Zhu T."/>
            <person name="Wang L."/>
            <person name="Wang Y."/>
            <person name="McGuire P.E."/>
            <person name="Liu S."/>
            <person name="Long H."/>
            <person name="Ramasamy R.K."/>
            <person name="Rodriguez J.C."/>
            <person name="Van S.L."/>
            <person name="Yuan L."/>
            <person name="Wang Z."/>
            <person name="Xia Z."/>
            <person name="Xiao L."/>
            <person name="Anderson O.D."/>
            <person name="Ouyang S."/>
            <person name="Liang Y."/>
            <person name="Zimin A.V."/>
            <person name="Pertea G."/>
            <person name="Qi P."/>
            <person name="Bennetzen J.L."/>
            <person name="Dai X."/>
            <person name="Dawson M.W."/>
            <person name="Muller H.G."/>
            <person name="Kugler K."/>
            <person name="Rivarola-Duarte L."/>
            <person name="Spannagl M."/>
            <person name="Mayer K.F.X."/>
            <person name="Lu F.H."/>
            <person name="Bevan M.W."/>
            <person name="Leroy P."/>
            <person name="Li P."/>
            <person name="You F.M."/>
            <person name="Sun Q."/>
            <person name="Liu Z."/>
            <person name="Lyons E."/>
            <person name="Wicker T."/>
            <person name="Salzberg S.L."/>
            <person name="Devos K.M."/>
            <person name="Dvorak J."/>
        </authorList>
    </citation>
    <scope>NUCLEOTIDE SEQUENCE [LARGE SCALE GENOMIC DNA]</scope>
    <source>
        <strain evidence="1">cv. AL8/78</strain>
    </source>
</reference>
<reference evidence="2" key="1">
    <citation type="journal article" date="2014" name="Science">
        <title>Ancient hybridizations among the ancestral genomes of bread wheat.</title>
        <authorList>
            <consortium name="International Wheat Genome Sequencing Consortium,"/>
            <person name="Marcussen T."/>
            <person name="Sandve S.R."/>
            <person name="Heier L."/>
            <person name="Spannagl M."/>
            <person name="Pfeifer M."/>
            <person name="Jakobsen K.S."/>
            <person name="Wulff B.B."/>
            <person name="Steuernagel B."/>
            <person name="Mayer K.F."/>
            <person name="Olsen O.A."/>
        </authorList>
    </citation>
    <scope>NUCLEOTIDE SEQUENCE [LARGE SCALE GENOMIC DNA]</scope>
    <source>
        <strain evidence="2">cv. AL8/78</strain>
    </source>
</reference>
<reference evidence="1" key="4">
    <citation type="submission" date="2019-03" db="UniProtKB">
        <authorList>
            <consortium name="EnsemblPlants"/>
        </authorList>
    </citation>
    <scope>IDENTIFICATION</scope>
</reference>
<evidence type="ECO:0008006" key="3">
    <source>
        <dbReference type="Google" id="ProtNLM"/>
    </source>
</evidence>
<dbReference type="PANTHER" id="PTHR33116">
    <property type="entry name" value="REVERSE TRANSCRIPTASE ZINC-BINDING DOMAIN-CONTAINING PROTEIN-RELATED-RELATED"/>
    <property type="match status" value="1"/>
</dbReference>
<dbReference type="EnsemblPlants" id="AET5Gv21060300.1">
    <property type="protein sequence ID" value="AET5Gv21060300.1"/>
    <property type="gene ID" value="AET5Gv21060300"/>
</dbReference>